<keyword evidence="8" id="KW-1185">Reference proteome</keyword>
<keyword evidence="4" id="KW-0548">Nucleotidyltransferase</keyword>
<dbReference type="GO" id="GO:0003899">
    <property type="term" value="F:DNA-directed RNA polymerase activity"/>
    <property type="evidence" value="ECO:0007669"/>
    <property type="project" value="UniProtKB-EC"/>
</dbReference>
<feature type="non-terminal residue" evidence="7">
    <location>
        <position position="107"/>
    </location>
</feature>
<evidence type="ECO:0000313" key="7">
    <source>
        <dbReference type="EMBL" id="KZS00457.1"/>
    </source>
</evidence>
<feature type="non-terminal residue" evidence="7">
    <location>
        <position position="1"/>
    </location>
</feature>
<dbReference type="EC" id="2.7.7.6" evidence="1"/>
<accession>A0A164HQ48</accession>
<comment type="caution">
    <text evidence="7">The sequence shown here is derived from an EMBL/GenBank/DDBJ whole genome shotgun (WGS) entry which is preliminary data.</text>
</comment>
<organism evidence="7 8">
    <name type="scientific">Daphnia magna</name>
    <dbReference type="NCBI Taxonomy" id="35525"/>
    <lineage>
        <taxon>Eukaryota</taxon>
        <taxon>Metazoa</taxon>
        <taxon>Ecdysozoa</taxon>
        <taxon>Arthropoda</taxon>
        <taxon>Crustacea</taxon>
        <taxon>Branchiopoda</taxon>
        <taxon>Diplostraca</taxon>
        <taxon>Cladocera</taxon>
        <taxon>Anomopoda</taxon>
        <taxon>Daphniidae</taxon>
        <taxon>Daphnia</taxon>
    </lineage>
</organism>
<dbReference type="GO" id="GO:0000428">
    <property type="term" value="C:DNA-directed RNA polymerase complex"/>
    <property type="evidence" value="ECO:0007669"/>
    <property type="project" value="UniProtKB-KW"/>
</dbReference>
<dbReference type="EMBL" id="LRGB01009867">
    <property type="protein sequence ID" value="KZS00457.1"/>
    <property type="molecule type" value="Genomic_DNA"/>
</dbReference>
<dbReference type="SUPFAM" id="SSF64484">
    <property type="entry name" value="beta and beta-prime subunits of DNA dependent RNA-polymerase"/>
    <property type="match status" value="1"/>
</dbReference>
<dbReference type="GO" id="GO:0003677">
    <property type="term" value="F:DNA binding"/>
    <property type="evidence" value="ECO:0007669"/>
    <property type="project" value="InterPro"/>
</dbReference>
<feature type="domain" description="RNA polymerase beta subunit protrusion" evidence="6">
    <location>
        <begin position="17"/>
        <end position="104"/>
    </location>
</feature>
<proteinExistence type="predicted"/>
<dbReference type="Pfam" id="PF04563">
    <property type="entry name" value="RNA_pol_Rpb2_1"/>
    <property type="match status" value="1"/>
</dbReference>
<dbReference type="Gene3D" id="3.90.1100.10">
    <property type="match status" value="1"/>
</dbReference>
<evidence type="ECO:0000256" key="4">
    <source>
        <dbReference type="ARBA" id="ARBA00022695"/>
    </source>
</evidence>
<dbReference type="GO" id="GO:0006351">
    <property type="term" value="P:DNA-templated transcription"/>
    <property type="evidence" value="ECO:0007669"/>
    <property type="project" value="InterPro"/>
</dbReference>
<dbReference type="AlphaFoldDB" id="A0A164HQ48"/>
<reference evidence="7 8" key="1">
    <citation type="submission" date="2016-03" db="EMBL/GenBank/DDBJ databases">
        <title>EvidentialGene: Evidence-directed Construction of Genes on Genomes.</title>
        <authorList>
            <person name="Gilbert D.G."/>
            <person name="Choi J.-H."/>
            <person name="Mockaitis K."/>
            <person name="Colbourne J."/>
            <person name="Pfrender M."/>
        </authorList>
    </citation>
    <scope>NUCLEOTIDE SEQUENCE [LARGE SCALE GENOMIC DNA]</scope>
    <source>
        <strain evidence="7 8">Xinb3</strain>
        <tissue evidence="7">Complete organism</tissue>
    </source>
</reference>
<evidence type="ECO:0000259" key="6">
    <source>
        <dbReference type="Pfam" id="PF04563"/>
    </source>
</evidence>
<protein>
    <recommendedName>
        <fullName evidence="1">DNA-directed RNA polymerase</fullName>
        <ecNumber evidence="1">2.7.7.6</ecNumber>
    </recommendedName>
</protein>
<gene>
    <name evidence="7" type="ORF">APZ42_003221</name>
</gene>
<dbReference type="Proteomes" id="UP000076858">
    <property type="component" value="Unassembled WGS sequence"/>
</dbReference>
<dbReference type="InterPro" id="IPR007644">
    <property type="entry name" value="RNA_pol_bsu_protrusion"/>
</dbReference>
<keyword evidence="3" id="KW-0808">Transferase</keyword>
<sequence length="107" mass="11872">VSAKTSKLPDVMDVPYLLAIQLDSYREFLQAGASKDQFRDIGLHAAFKSVFPIISYSGNAALEYVGYRLGEPAFDVKECVLRGVTFAVPLRVKVRLIIFDKESSNKA</sequence>
<evidence type="ECO:0000313" key="8">
    <source>
        <dbReference type="Proteomes" id="UP000076858"/>
    </source>
</evidence>
<keyword evidence="2 7" id="KW-0240">DNA-directed RNA polymerase</keyword>
<evidence type="ECO:0000256" key="1">
    <source>
        <dbReference type="ARBA" id="ARBA00012418"/>
    </source>
</evidence>
<evidence type="ECO:0000256" key="2">
    <source>
        <dbReference type="ARBA" id="ARBA00022478"/>
    </source>
</evidence>
<name>A0A164HQ48_9CRUS</name>
<keyword evidence="5" id="KW-0804">Transcription</keyword>
<evidence type="ECO:0000256" key="3">
    <source>
        <dbReference type="ARBA" id="ARBA00022679"/>
    </source>
</evidence>
<dbReference type="STRING" id="35525.A0A164HQ48"/>
<evidence type="ECO:0000256" key="5">
    <source>
        <dbReference type="ARBA" id="ARBA00023163"/>
    </source>
</evidence>